<sequence length="139" mass="16142">MTKPKLSEIAESMDCQSEEITAFLNRKTGEIEMVTGEELRAEEDGENAGEKYEGEDWLPLPSKYDIHDYEIMESFCATINDPTARNSLIGAIKGRGAFQKFRRMCEHYGLMDKWYGHKNGRYLEIAREWCKANQVEYQE</sequence>
<dbReference type="AlphaFoldDB" id="A0A1F7F9K5"/>
<dbReference type="Proteomes" id="UP000179243">
    <property type="component" value="Unassembled WGS sequence"/>
</dbReference>
<dbReference type="InterPro" id="IPR005361">
    <property type="entry name" value="UPF0158"/>
</dbReference>
<gene>
    <name evidence="1" type="ORF">A2519_15175</name>
</gene>
<proteinExistence type="predicted"/>
<dbReference type="EMBL" id="MFYX01000091">
    <property type="protein sequence ID" value="OGK03313.1"/>
    <property type="molecule type" value="Genomic_DNA"/>
</dbReference>
<reference evidence="1 2" key="1">
    <citation type="journal article" date="2016" name="Nat. Commun.">
        <title>Thousands of microbial genomes shed light on interconnected biogeochemical processes in an aquifer system.</title>
        <authorList>
            <person name="Anantharaman K."/>
            <person name="Brown C.T."/>
            <person name="Hug L.A."/>
            <person name="Sharon I."/>
            <person name="Castelle C.J."/>
            <person name="Probst A.J."/>
            <person name="Thomas B.C."/>
            <person name="Singh A."/>
            <person name="Wilkins M.J."/>
            <person name="Karaoz U."/>
            <person name="Brodie E.L."/>
            <person name="Williams K.H."/>
            <person name="Hubbard S.S."/>
            <person name="Banfield J.F."/>
        </authorList>
    </citation>
    <scope>NUCLEOTIDE SEQUENCE [LARGE SCALE GENOMIC DNA]</scope>
</reference>
<name>A0A1F7F9K5_UNCRA</name>
<evidence type="ECO:0000313" key="1">
    <source>
        <dbReference type="EMBL" id="OGK03313.1"/>
    </source>
</evidence>
<dbReference type="Pfam" id="PF03682">
    <property type="entry name" value="UPF0158"/>
    <property type="match status" value="1"/>
</dbReference>
<comment type="caution">
    <text evidence="1">The sequence shown here is derived from an EMBL/GenBank/DDBJ whole genome shotgun (WGS) entry which is preliminary data.</text>
</comment>
<accession>A0A1F7F9K5</accession>
<organism evidence="1 2">
    <name type="scientific">Candidatus Raymondbacteria bacterium RIFOXYD12_FULL_49_13</name>
    <dbReference type="NCBI Taxonomy" id="1817890"/>
    <lineage>
        <taxon>Bacteria</taxon>
        <taxon>Raymondiibacteriota</taxon>
    </lineage>
</organism>
<evidence type="ECO:0000313" key="2">
    <source>
        <dbReference type="Proteomes" id="UP000179243"/>
    </source>
</evidence>
<protein>
    <submittedName>
        <fullName evidence="1">Uncharacterized protein</fullName>
    </submittedName>
</protein>